<sequence length="75" mass="8766">MFVLETHLPGIDGLNWDLGLSHRRRLYDTQISELSIVLPLLDYIVLFPDQEDQLIWLGDKKGIYTFKATYLNQSQ</sequence>
<evidence type="ECO:0000313" key="1">
    <source>
        <dbReference type="EMBL" id="KAI3943791.1"/>
    </source>
</evidence>
<comment type="caution">
    <text evidence="1">The sequence shown here is derived from an EMBL/GenBank/DDBJ whole genome shotgun (WGS) entry which is preliminary data.</text>
</comment>
<gene>
    <name evidence="1" type="ORF">MKW98_004296</name>
</gene>
<organism evidence="1 2">
    <name type="scientific">Papaver atlanticum</name>
    <dbReference type="NCBI Taxonomy" id="357466"/>
    <lineage>
        <taxon>Eukaryota</taxon>
        <taxon>Viridiplantae</taxon>
        <taxon>Streptophyta</taxon>
        <taxon>Embryophyta</taxon>
        <taxon>Tracheophyta</taxon>
        <taxon>Spermatophyta</taxon>
        <taxon>Magnoliopsida</taxon>
        <taxon>Ranunculales</taxon>
        <taxon>Papaveraceae</taxon>
        <taxon>Papaveroideae</taxon>
        <taxon>Papaver</taxon>
    </lineage>
</organism>
<dbReference type="EMBL" id="JAJJMB010004170">
    <property type="protein sequence ID" value="KAI3943791.1"/>
    <property type="molecule type" value="Genomic_DNA"/>
</dbReference>
<feature type="non-terminal residue" evidence="1">
    <location>
        <position position="75"/>
    </location>
</feature>
<accession>A0AAD4T8U4</accession>
<reference evidence="1" key="1">
    <citation type="submission" date="2022-04" db="EMBL/GenBank/DDBJ databases">
        <title>A functionally conserved STORR gene fusion in Papaver species that diverged 16.8 million years ago.</title>
        <authorList>
            <person name="Catania T."/>
        </authorList>
    </citation>
    <scope>NUCLEOTIDE SEQUENCE</scope>
    <source>
        <strain evidence="1">S-188037</strain>
    </source>
</reference>
<protein>
    <submittedName>
        <fullName evidence="1">Uncharacterized protein</fullName>
    </submittedName>
</protein>
<keyword evidence="2" id="KW-1185">Reference proteome</keyword>
<proteinExistence type="predicted"/>
<evidence type="ECO:0000313" key="2">
    <source>
        <dbReference type="Proteomes" id="UP001202328"/>
    </source>
</evidence>
<name>A0AAD4T8U4_9MAGN</name>
<dbReference type="AlphaFoldDB" id="A0AAD4T8U4"/>
<dbReference type="Proteomes" id="UP001202328">
    <property type="component" value="Unassembled WGS sequence"/>
</dbReference>